<feature type="domain" description="Integrase catalytic" evidence="2">
    <location>
        <begin position="68"/>
        <end position="229"/>
    </location>
</feature>
<name>A0A1Y1NDG8_PHOPY</name>
<reference evidence="3" key="1">
    <citation type="journal article" date="2016" name="Sci. Rep.">
        <title>Molecular characterization of firefly nuptial gifts: a multi-omics approach sheds light on postcopulatory sexual selection.</title>
        <authorList>
            <person name="Al-Wathiqui N."/>
            <person name="Fallon T.R."/>
            <person name="South A."/>
            <person name="Weng J.K."/>
            <person name="Lewis S.M."/>
        </authorList>
    </citation>
    <scope>NUCLEOTIDE SEQUENCE</scope>
</reference>
<dbReference type="GO" id="GO:0003964">
    <property type="term" value="F:RNA-directed DNA polymerase activity"/>
    <property type="evidence" value="ECO:0007669"/>
    <property type="project" value="UniProtKB-EC"/>
</dbReference>
<dbReference type="GO" id="GO:0015074">
    <property type="term" value="P:DNA integration"/>
    <property type="evidence" value="ECO:0007669"/>
    <property type="project" value="InterPro"/>
</dbReference>
<dbReference type="AlphaFoldDB" id="A0A1Y1NDG8"/>
<evidence type="ECO:0000259" key="2">
    <source>
        <dbReference type="PROSITE" id="PS50994"/>
    </source>
</evidence>
<dbReference type="InterPro" id="IPR012337">
    <property type="entry name" value="RNaseH-like_sf"/>
</dbReference>
<dbReference type="GO" id="GO:0003676">
    <property type="term" value="F:nucleic acid binding"/>
    <property type="evidence" value="ECO:0007669"/>
    <property type="project" value="InterPro"/>
</dbReference>
<dbReference type="EMBL" id="GEZM01005740">
    <property type="protein sequence ID" value="JAV95949.1"/>
    <property type="molecule type" value="Transcribed_RNA"/>
</dbReference>
<dbReference type="SUPFAM" id="SSF53098">
    <property type="entry name" value="Ribonuclease H-like"/>
    <property type="match status" value="1"/>
</dbReference>
<dbReference type="PANTHER" id="PTHR37984:SF5">
    <property type="entry name" value="PROTEIN NYNRIN-LIKE"/>
    <property type="match status" value="1"/>
</dbReference>
<evidence type="ECO:0000313" key="3">
    <source>
        <dbReference type="EMBL" id="JAV95952.1"/>
    </source>
</evidence>
<evidence type="ECO:0000256" key="1">
    <source>
        <dbReference type="ARBA" id="ARBA00012493"/>
    </source>
</evidence>
<dbReference type="Gene3D" id="3.30.420.10">
    <property type="entry name" value="Ribonuclease H-like superfamily/Ribonuclease H"/>
    <property type="match status" value="1"/>
</dbReference>
<dbReference type="InterPro" id="IPR041588">
    <property type="entry name" value="Integrase_H2C2"/>
</dbReference>
<dbReference type="EC" id="2.7.7.49" evidence="1"/>
<dbReference type="InterPro" id="IPR050951">
    <property type="entry name" value="Retrovirus_Pol_polyprotein"/>
</dbReference>
<dbReference type="Pfam" id="PF17921">
    <property type="entry name" value="Integrase_H2C2"/>
    <property type="match status" value="1"/>
</dbReference>
<proteinExistence type="predicted"/>
<dbReference type="Gene3D" id="1.10.340.70">
    <property type="match status" value="1"/>
</dbReference>
<dbReference type="InterPro" id="IPR036397">
    <property type="entry name" value="RNaseH_sf"/>
</dbReference>
<dbReference type="FunFam" id="1.10.340.70:FF:000001">
    <property type="entry name" value="Retrovirus-related Pol polyprotein from transposon gypsy-like Protein"/>
    <property type="match status" value="1"/>
</dbReference>
<organism evidence="3">
    <name type="scientific">Photinus pyralis</name>
    <name type="common">Common eastern firefly</name>
    <name type="synonym">Lampyris pyralis</name>
    <dbReference type="NCBI Taxonomy" id="7054"/>
    <lineage>
        <taxon>Eukaryota</taxon>
        <taxon>Metazoa</taxon>
        <taxon>Ecdysozoa</taxon>
        <taxon>Arthropoda</taxon>
        <taxon>Hexapoda</taxon>
        <taxon>Insecta</taxon>
        <taxon>Pterygota</taxon>
        <taxon>Neoptera</taxon>
        <taxon>Endopterygota</taxon>
        <taxon>Coleoptera</taxon>
        <taxon>Polyphaga</taxon>
        <taxon>Elateriformia</taxon>
        <taxon>Elateroidea</taxon>
        <taxon>Lampyridae</taxon>
        <taxon>Lampyrinae</taxon>
        <taxon>Photinus</taxon>
    </lineage>
</organism>
<sequence>MLGYRIVIPEILRKSILEELHSTHLGINKTKSIARSYFWWSTMNKEIENLILSCDACLVNRPEPQKLVKPWPKTNEVFERIHLDFAGPFKDKYFLIIIDSFSKWPEIFQLNTINTKITIEKLRETFARYGIPKTIVSDNGRQFTSSEMKTFCENNGIKHVFTPPYHPNSNGAAENTVKTFKASLNKALKDPKCRSASIETLISRYLLWYRNAMHSTTGESPAQKMFGRKLRMKFDRIRSNNNIELEGQVTDKKQCLVGAQVYIRDYRNPKEQKWIRASITKKIGEVIYECEIPETGTTHRRHRDQIIQVEKHSRSTGDKGKSKTKRIGYVPKTMEENKTTSNLDERSHTIQNEVLVEDEVLDNIDQGIVTASTRPKRNIRKPDKLDL</sequence>
<dbReference type="Pfam" id="PF00665">
    <property type="entry name" value="rve"/>
    <property type="match status" value="1"/>
</dbReference>
<dbReference type="PANTHER" id="PTHR37984">
    <property type="entry name" value="PROTEIN CBG26694"/>
    <property type="match status" value="1"/>
</dbReference>
<protein>
    <recommendedName>
        <fullName evidence="1">RNA-directed DNA polymerase</fullName>
        <ecNumber evidence="1">2.7.7.49</ecNumber>
    </recommendedName>
</protein>
<dbReference type="EMBL" id="GEZM01005739">
    <property type="protein sequence ID" value="JAV95952.1"/>
    <property type="molecule type" value="Transcribed_RNA"/>
</dbReference>
<dbReference type="PROSITE" id="PS50994">
    <property type="entry name" value="INTEGRASE"/>
    <property type="match status" value="1"/>
</dbReference>
<accession>A0A1Y1NDG8</accession>
<dbReference type="FunFam" id="3.30.420.10:FF:000063">
    <property type="entry name" value="Retrovirus-related Pol polyprotein from transposon 297-like Protein"/>
    <property type="match status" value="1"/>
</dbReference>
<dbReference type="InterPro" id="IPR001584">
    <property type="entry name" value="Integrase_cat-core"/>
</dbReference>